<dbReference type="InterPro" id="IPR027417">
    <property type="entry name" value="P-loop_NTPase"/>
</dbReference>
<dbReference type="EMBL" id="WHPF01000009">
    <property type="protein sequence ID" value="NNV56582.1"/>
    <property type="molecule type" value="Genomic_DNA"/>
</dbReference>
<proteinExistence type="predicted"/>
<gene>
    <name evidence="1" type="ORF">GD597_14005</name>
</gene>
<evidence type="ECO:0008006" key="3">
    <source>
        <dbReference type="Google" id="ProtNLM"/>
    </source>
</evidence>
<name>A0A8J8JS57_9BACT</name>
<evidence type="ECO:0000313" key="2">
    <source>
        <dbReference type="Proteomes" id="UP000598971"/>
    </source>
</evidence>
<evidence type="ECO:0000313" key="1">
    <source>
        <dbReference type="EMBL" id="NNV56582.1"/>
    </source>
</evidence>
<dbReference type="RefSeq" id="WP_171608523.1">
    <property type="nucleotide sequence ID" value="NZ_WHPF01000009.1"/>
</dbReference>
<dbReference type="Proteomes" id="UP000598971">
    <property type="component" value="Unassembled WGS sequence"/>
</dbReference>
<comment type="caution">
    <text evidence="1">The sequence shown here is derived from an EMBL/GenBank/DDBJ whole genome shotgun (WGS) entry which is preliminary data.</text>
</comment>
<organism evidence="1 2">
    <name type="scientific">Limnovirga soli</name>
    <dbReference type="NCBI Taxonomy" id="2656915"/>
    <lineage>
        <taxon>Bacteria</taxon>
        <taxon>Pseudomonadati</taxon>
        <taxon>Bacteroidota</taxon>
        <taxon>Chitinophagia</taxon>
        <taxon>Chitinophagales</taxon>
        <taxon>Chitinophagaceae</taxon>
        <taxon>Limnovirga</taxon>
    </lineage>
</organism>
<sequence length="282" mass="33385">MDNKVLIILGMHRSGTSLIAQWLHKCGMQLGDRLHGADIGNVEGHFEDIDFLQLHRQMLTDQKMSSVGLVYNEIDSIDAYFIKKIRALIDFKNSLHTQWGWKEPRTCLFLSYYREFLSNANYLVVIRDYHSVVTSLVERDFKSYEKRIYARSSYISNAGRFIYTRYWKFIKRNYSHKKFYSRYTAHFLKVWITYNSALLKHLELSEPGKYVLIEHKALQNKSKELFEVLESKWQFSLHYEALGSIFKTDLITKKKDISLFVKDQALLKTADVLYKTLKQFSI</sequence>
<protein>
    <recommendedName>
        <fullName evidence="3">Sulfotransferase family protein</fullName>
    </recommendedName>
</protein>
<reference evidence="1" key="1">
    <citation type="submission" date="2019-10" db="EMBL/GenBank/DDBJ databases">
        <title>Draft genome sequence of Panacibacter sp. KCS-6.</title>
        <authorList>
            <person name="Yim K.J."/>
        </authorList>
    </citation>
    <scope>NUCLEOTIDE SEQUENCE</scope>
    <source>
        <strain evidence="1">KCS-6</strain>
    </source>
</reference>
<accession>A0A8J8JS57</accession>
<dbReference type="Gene3D" id="3.40.50.300">
    <property type="entry name" value="P-loop containing nucleotide triphosphate hydrolases"/>
    <property type="match status" value="1"/>
</dbReference>
<dbReference type="AlphaFoldDB" id="A0A8J8JS57"/>
<dbReference type="SUPFAM" id="SSF52540">
    <property type="entry name" value="P-loop containing nucleoside triphosphate hydrolases"/>
    <property type="match status" value="1"/>
</dbReference>
<keyword evidence="2" id="KW-1185">Reference proteome</keyword>